<evidence type="ECO:0008006" key="3">
    <source>
        <dbReference type="Google" id="ProtNLM"/>
    </source>
</evidence>
<sequence>MKKVMVIILMAFVALNGCSIRERDVFPGEENIQPYIQKVLSMGEIPNFDYSPSIEDLFINAFKVKMFDLYMEDLKLAMSADGLLADKNCIIYLPISQLASICDGKTRLYIDRKLINEFNSNDKKGKSYFLLGEALNKRIMDYVLNSNGFPDSIRGKQIYTRFYMKQEDWLSAVADKDPFKYLCLDVYIE</sequence>
<organism evidence="1 2">
    <name type="scientific">Paenibacillus turicensis</name>
    <dbReference type="NCBI Taxonomy" id="160487"/>
    <lineage>
        <taxon>Bacteria</taxon>
        <taxon>Bacillati</taxon>
        <taxon>Bacillota</taxon>
        <taxon>Bacilli</taxon>
        <taxon>Bacillales</taxon>
        <taxon>Paenibacillaceae</taxon>
        <taxon>Paenibacillus</taxon>
    </lineage>
</organism>
<evidence type="ECO:0000313" key="2">
    <source>
        <dbReference type="Proteomes" id="UP001519272"/>
    </source>
</evidence>
<reference evidence="1 2" key="1">
    <citation type="submission" date="2021-03" db="EMBL/GenBank/DDBJ databases">
        <title>Genomic Encyclopedia of Type Strains, Phase IV (KMG-IV): sequencing the most valuable type-strain genomes for metagenomic binning, comparative biology and taxonomic classification.</title>
        <authorList>
            <person name="Goeker M."/>
        </authorList>
    </citation>
    <scope>NUCLEOTIDE SEQUENCE [LARGE SCALE GENOMIC DNA]</scope>
    <source>
        <strain evidence="1 2">DSM 14349</strain>
    </source>
</reference>
<accession>A0ABS4FPR1</accession>
<evidence type="ECO:0000313" key="1">
    <source>
        <dbReference type="EMBL" id="MBP1904531.1"/>
    </source>
</evidence>
<name>A0ABS4FPR1_9BACL</name>
<gene>
    <name evidence="1" type="ORF">J2Z32_001154</name>
</gene>
<dbReference type="RefSeq" id="WP_210088213.1">
    <property type="nucleotide sequence ID" value="NZ_JAGGKG010000004.1"/>
</dbReference>
<comment type="caution">
    <text evidence="1">The sequence shown here is derived from an EMBL/GenBank/DDBJ whole genome shotgun (WGS) entry which is preliminary data.</text>
</comment>
<protein>
    <recommendedName>
        <fullName evidence="3">Lipoprotein</fullName>
    </recommendedName>
</protein>
<keyword evidence="2" id="KW-1185">Reference proteome</keyword>
<dbReference type="EMBL" id="JAGGKG010000004">
    <property type="protein sequence ID" value="MBP1904531.1"/>
    <property type="molecule type" value="Genomic_DNA"/>
</dbReference>
<proteinExistence type="predicted"/>
<dbReference type="Proteomes" id="UP001519272">
    <property type="component" value="Unassembled WGS sequence"/>
</dbReference>